<protein>
    <submittedName>
        <fullName evidence="6">Galactosyltransferase-related protein</fullName>
    </submittedName>
</protein>
<dbReference type="PANTHER" id="PTHR43179:SF12">
    <property type="entry name" value="GALACTOFURANOSYLTRANSFERASE GLFT2"/>
    <property type="match status" value="1"/>
</dbReference>
<dbReference type="Pfam" id="PF00535">
    <property type="entry name" value="Glycos_transf_2"/>
    <property type="match status" value="1"/>
</dbReference>
<dbReference type="EMBL" id="JAVAIL010000003">
    <property type="protein sequence ID" value="MDP4540114.1"/>
    <property type="molecule type" value="Genomic_DNA"/>
</dbReference>
<dbReference type="PANTHER" id="PTHR43179">
    <property type="entry name" value="RHAMNOSYLTRANSFERASE WBBL"/>
    <property type="match status" value="1"/>
</dbReference>
<dbReference type="GO" id="GO:0016757">
    <property type="term" value="F:glycosyltransferase activity"/>
    <property type="evidence" value="ECO:0007669"/>
    <property type="project" value="UniProtKB-KW"/>
</dbReference>
<feature type="domain" description="Glycosyltransferase 2-like" evidence="4">
    <location>
        <begin position="64"/>
        <end position="101"/>
    </location>
</feature>
<evidence type="ECO:0000256" key="3">
    <source>
        <dbReference type="ARBA" id="ARBA00022679"/>
    </source>
</evidence>
<evidence type="ECO:0000259" key="5">
    <source>
        <dbReference type="Pfam" id="PF02709"/>
    </source>
</evidence>
<keyword evidence="7" id="KW-1185">Reference proteome</keyword>
<evidence type="ECO:0000313" key="7">
    <source>
        <dbReference type="Proteomes" id="UP001235664"/>
    </source>
</evidence>
<comment type="caution">
    <text evidence="6">The sequence shown here is derived from an EMBL/GenBank/DDBJ whole genome shotgun (WGS) entry which is preliminary data.</text>
</comment>
<reference evidence="6 7" key="1">
    <citation type="submission" date="2023-08" db="EMBL/GenBank/DDBJ databases">
        <title>genomic of DY56.</title>
        <authorList>
            <person name="Wang Y."/>
        </authorList>
    </citation>
    <scope>NUCLEOTIDE SEQUENCE [LARGE SCALE GENOMIC DNA]</scope>
    <source>
        <strain evidence="6 7">DY56-A-20</strain>
    </source>
</reference>
<comment type="similarity">
    <text evidence="1">Belongs to the glycosyltransferase 2 family.</text>
</comment>
<dbReference type="Pfam" id="PF02709">
    <property type="entry name" value="Glyco_transf_7C"/>
    <property type="match status" value="1"/>
</dbReference>
<evidence type="ECO:0000259" key="4">
    <source>
        <dbReference type="Pfam" id="PF00535"/>
    </source>
</evidence>
<keyword evidence="3" id="KW-0808">Transferase</keyword>
<dbReference type="InterPro" id="IPR001173">
    <property type="entry name" value="Glyco_trans_2-like"/>
</dbReference>
<dbReference type="Gene3D" id="3.90.550.10">
    <property type="entry name" value="Spore Coat Polysaccharide Biosynthesis Protein SpsA, Chain A"/>
    <property type="match status" value="1"/>
</dbReference>
<organism evidence="6 7">
    <name type="scientific">Qipengyuania benthica</name>
    <dbReference type="NCBI Taxonomy" id="3067651"/>
    <lineage>
        <taxon>Bacteria</taxon>
        <taxon>Pseudomonadati</taxon>
        <taxon>Pseudomonadota</taxon>
        <taxon>Alphaproteobacteria</taxon>
        <taxon>Sphingomonadales</taxon>
        <taxon>Erythrobacteraceae</taxon>
        <taxon>Qipengyuania</taxon>
    </lineage>
</organism>
<dbReference type="InterPro" id="IPR027791">
    <property type="entry name" value="Galactosyl_T_C"/>
</dbReference>
<dbReference type="SUPFAM" id="SSF53448">
    <property type="entry name" value="Nucleotide-diphospho-sugar transferases"/>
    <property type="match status" value="1"/>
</dbReference>
<sequence length="310" mass="34037">MRTSICTLAQGRGDLLANLVRGLNHSRRPPGELVIAVMQDQRYELPATGFPTRQLILGSGNISRAQARNAAAAKASGDLLIFLDADCIASPTLIENYALAAALDDGVLMGEVGYLPKGATDEGIDYARFEREAVKHPERAGPPPGMVGRCGDYRSFWSLNFALPKTIFERLGGFDERYLGYGGEDADFGRTLAEKGVPLWWARGAKVYHQHHHIQIPPVHRLDGVLANAAVFEDKWGEPTMENWLGAFRLMGLIERKRTGFRKLREPGEAELAVARLQADQPYASSALALEWLEERAAADEARAPRMASA</sequence>
<name>A0ABT9HAR6_9SPHN</name>
<proteinExistence type="inferred from homology"/>
<dbReference type="Proteomes" id="UP001235664">
    <property type="component" value="Unassembled WGS sequence"/>
</dbReference>
<dbReference type="RefSeq" id="WP_305930256.1">
    <property type="nucleotide sequence ID" value="NZ_JAVAIL010000003.1"/>
</dbReference>
<evidence type="ECO:0000313" key="6">
    <source>
        <dbReference type="EMBL" id="MDP4540114.1"/>
    </source>
</evidence>
<evidence type="ECO:0000256" key="1">
    <source>
        <dbReference type="ARBA" id="ARBA00006739"/>
    </source>
</evidence>
<gene>
    <name evidence="6" type="ORF">Q9K01_10795</name>
</gene>
<evidence type="ECO:0000256" key="2">
    <source>
        <dbReference type="ARBA" id="ARBA00022676"/>
    </source>
</evidence>
<keyword evidence="2 6" id="KW-0328">Glycosyltransferase</keyword>
<accession>A0ABT9HAR6</accession>
<feature type="domain" description="Galactosyltransferase C-terminal" evidence="5">
    <location>
        <begin position="152"/>
        <end position="212"/>
    </location>
</feature>
<dbReference type="InterPro" id="IPR029044">
    <property type="entry name" value="Nucleotide-diphossugar_trans"/>
</dbReference>